<organism evidence="9 10">
    <name type="scientific">Phytophthora lilii</name>
    <dbReference type="NCBI Taxonomy" id="2077276"/>
    <lineage>
        <taxon>Eukaryota</taxon>
        <taxon>Sar</taxon>
        <taxon>Stramenopiles</taxon>
        <taxon>Oomycota</taxon>
        <taxon>Peronosporomycetes</taxon>
        <taxon>Peronosporales</taxon>
        <taxon>Peronosporaceae</taxon>
        <taxon>Phytophthora</taxon>
    </lineage>
</organism>
<evidence type="ECO:0000256" key="7">
    <source>
        <dbReference type="SAM" id="Coils"/>
    </source>
</evidence>
<keyword evidence="4 8" id="KW-1133">Transmembrane helix</keyword>
<keyword evidence="5 8" id="KW-0472">Membrane</keyword>
<feature type="coiled-coil region" evidence="7">
    <location>
        <begin position="1"/>
        <end position="28"/>
    </location>
</feature>
<gene>
    <name evidence="9" type="ORF">Plil01_000680600</name>
</gene>
<evidence type="ECO:0000256" key="8">
    <source>
        <dbReference type="SAM" id="Phobius"/>
    </source>
</evidence>
<name>A0A9W6TS66_9STRA</name>
<evidence type="ECO:0000256" key="4">
    <source>
        <dbReference type="ARBA" id="ARBA00022989"/>
    </source>
</evidence>
<comment type="subcellular location">
    <subcellularLocation>
        <location evidence="1 6">Membrane</location>
        <topology evidence="1 6">Multi-pass membrane protein</topology>
    </subcellularLocation>
</comment>
<dbReference type="InterPro" id="IPR004345">
    <property type="entry name" value="TB2_DP1_HVA22"/>
</dbReference>
<dbReference type="Pfam" id="PF03134">
    <property type="entry name" value="TB2_DP1_HVA22"/>
    <property type="match status" value="1"/>
</dbReference>
<evidence type="ECO:0000256" key="1">
    <source>
        <dbReference type="ARBA" id="ARBA00004141"/>
    </source>
</evidence>
<evidence type="ECO:0000313" key="9">
    <source>
        <dbReference type="EMBL" id="GMF18258.1"/>
    </source>
</evidence>
<evidence type="ECO:0000256" key="2">
    <source>
        <dbReference type="ARBA" id="ARBA00008573"/>
    </source>
</evidence>
<comment type="similarity">
    <text evidence="2 6">Belongs to the DP1 family.</text>
</comment>
<dbReference type="Proteomes" id="UP001165083">
    <property type="component" value="Unassembled WGS sequence"/>
</dbReference>
<dbReference type="AlphaFoldDB" id="A0A9W6TS66"/>
<dbReference type="OrthoDB" id="10009287at2759"/>
<evidence type="ECO:0000313" key="10">
    <source>
        <dbReference type="Proteomes" id="UP001165083"/>
    </source>
</evidence>
<dbReference type="PANTHER" id="PTHR12300:SF161">
    <property type="entry name" value="RECEPTOR EXPRESSION-ENHANCING PROTEIN"/>
    <property type="match status" value="1"/>
</dbReference>
<evidence type="ECO:0000256" key="3">
    <source>
        <dbReference type="ARBA" id="ARBA00022692"/>
    </source>
</evidence>
<evidence type="ECO:0000256" key="6">
    <source>
        <dbReference type="RuleBase" id="RU362006"/>
    </source>
</evidence>
<accession>A0A9W6TS66</accession>
<evidence type="ECO:0000256" key="5">
    <source>
        <dbReference type="ARBA" id="ARBA00023136"/>
    </source>
</evidence>
<sequence length="178" mass="19846">MDKLLEYKEKISAKLERYEKVVELEKQTGVDKFYIFCVGALLAGILLFVVGGEELVVGLVGFIYPAYMSFKAINTPGTGDDTQWLTYWVVYAFFNLTESVTDLVLSCDPQHLSFSFLSGGLHWANDLIFPLRPQGSNIIYNSLIKPYVAPHLGQIDSALKRGEDAAKSVAAKIQEKTQ</sequence>
<feature type="transmembrane region" description="Helical" evidence="8">
    <location>
        <begin position="33"/>
        <end position="64"/>
    </location>
</feature>
<comment type="caution">
    <text evidence="9">The sequence shown here is derived from an EMBL/GenBank/DDBJ whole genome shotgun (WGS) entry which is preliminary data.</text>
</comment>
<keyword evidence="10" id="KW-1185">Reference proteome</keyword>
<proteinExistence type="inferred from homology"/>
<protein>
    <submittedName>
        <fullName evidence="9">Unnamed protein product</fullName>
    </submittedName>
</protein>
<reference evidence="9" key="1">
    <citation type="submission" date="2023-04" db="EMBL/GenBank/DDBJ databases">
        <title>Phytophthora lilii NBRC 32176.</title>
        <authorList>
            <person name="Ichikawa N."/>
            <person name="Sato H."/>
            <person name="Tonouchi N."/>
        </authorList>
    </citation>
    <scope>NUCLEOTIDE SEQUENCE</scope>
    <source>
        <strain evidence="9">NBRC 32176</strain>
    </source>
</reference>
<dbReference type="GO" id="GO:0016020">
    <property type="term" value="C:membrane"/>
    <property type="evidence" value="ECO:0007669"/>
    <property type="project" value="UniProtKB-SubCell"/>
</dbReference>
<dbReference type="EMBL" id="BSXW01000312">
    <property type="protein sequence ID" value="GMF18258.1"/>
    <property type="molecule type" value="Genomic_DNA"/>
</dbReference>
<keyword evidence="3 8" id="KW-0812">Transmembrane</keyword>
<keyword evidence="7" id="KW-0175">Coiled coil</keyword>
<dbReference type="PANTHER" id="PTHR12300">
    <property type="entry name" value="HVA22-LIKE PROTEINS"/>
    <property type="match status" value="1"/>
</dbReference>